<sequence>MLRDDQGNVGGGSERLRSRRRGRGSSRARSSGAKQVTLPAGQQAQQGTSPRIEEAQAMLRACGQSGSTQSFCDEAMKKRRESCLQAGKEVRPQSGQPGAAGHTAAEGEENRGTVTPGHKRHFMSLQGGVGYPLVTNCCVSD</sequence>
<feature type="compositionally biased region" description="Polar residues" evidence="1">
    <location>
        <begin position="40"/>
        <end position="49"/>
    </location>
</feature>
<comment type="caution">
    <text evidence="2">The sequence shown here is derived from an EMBL/GenBank/DDBJ whole genome shotgun (WGS) entry which is preliminary data.</text>
</comment>
<dbReference type="AlphaFoldDB" id="A0AAV7PX18"/>
<gene>
    <name evidence="2" type="ORF">NDU88_010144</name>
</gene>
<feature type="region of interest" description="Disordered" evidence="1">
    <location>
        <begin position="1"/>
        <end position="52"/>
    </location>
</feature>
<dbReference type="Proteomes" id="UP001066276">
    <property type="component" value="Chromosome 7"/>
</dbReference>
<evidence type="ECO:0000313" key="3">
    <source>
        <dbReference type="Proteomes" id="UP001066276"/>
    </source>
</evidence>
<evidence type="ECO:0000256" key="1">
    <source>
        <dbReference type="SAM" id="MobiDB-lite"/>
    </source>
</evidence>
<accession>A0AAV7PX18</accession>
<keyword evidence="3" id="KW-1185">Reference proteome</keyword>
<feature type="compositionally biased region" description="Basic residues" evidence="1">
    <location>
        <begin position="17"/>
        <end position="26"/>
    </location>
</feature>
<dbReference type="EMBL" id="JANPWB010000011">
    <property type="protein sequence ID" value="KAJ1131812.1"/>
    <property type="molecule type" value="Genomic_DNA"/>
</dbReference>
<name>A0AAV7PX18_PLEWA</name>
<reference evidence="2" key="1">
    <citation type="journal article" date="2022" name="bioRxiv">
        <title>Sequencing and chromosome-scale assembly of the giantPleurodeles waltlgenome.</title>
        <authorList>
            <person name="Brown T."/>
            <person name="Elewa A."/>
            <person name="Iarovenko S."/>
            <person name="Subramanian E."/>
            <person name="Araus A.J."/>
            <person name="Petzold A."/>
            <person name="Susuki M."/>
            <person name="Suzuki K.-i.T."/>
            <person name="Hayashi T."/>
            <person name="Toyoda A."/>
            <person name="Oliveira C."/>
            <person name="Osipova E."/>
            <person name="Leigh N.D."/>
            <person name="Simon A."/>
            <person name="Yun M.H."/>
        </authorList>
    </citation>
    <scope>NUCLEOTIDE SEQUENCE</scope>
    <source>
        <strain evidence="2">20211129_DDA</strain>
        <tissue evidence="2">Liver</tissue>
    </source>
</reference>
<evidence type="ECO:0000313" key="2">
    <source>
        <dbReference type="EMBL" id="KAJ1131812.1"/>
    </source>
</evidence>
<protein>
    <submittedName>
        <fullName evidence="2">Uncharacterized protein</fullName>
    </submittedName>
</protein>
<feature type="region of interest" description="Disordered" evidence="1">
    <location>
        <begin position="86"/>
        <end position="121"/>
    </location>
</feature>
<organism evidence="2 3">
    <name type="scientific">Pleurodeles waltl</name>
    <name type="common">Iberian ribbed newt</name>
    <dbReference type="NCBI Taxonomy" id="8319"/>
    <lineage>
        <taxon>Eukaryota</taxon>
        <taxon>Metazoa</taxon>
        <taxon>Chordata</taxon>
        <taxon>Craniata</taxon>
        <taxon>Vertebrata</taxon>
        <taxon>Euteleostomi</taxon>
        <taxon>Amphibia</taxon>
        <taxon>Batrachia</taxon>
        <taxon>Caudata</taxon>
        <taxon>Salamandroidea</taxon>
        <taxon>Salamandridae</taxon>
        <taxon>Pleurodelinae</taxon>
        <taxon>Pleurodeles</taxon>
    </lineage>
</organism>
<proteinExistence type="predicted"/>